<name>A0A1T4KQ95_9ENTE</name>
<sequence length="97" mass="11531">MRLVSKMMKKRDKYTQLKEEIKTLSLQPSITVVEKKLLHKYLLDLEKDVYFDKVVFQLKFELSPLALKGELSKEVVAFYTELSRRQPTASIFNFMIR</sequence>
<gene>
    <name evidence="1" type="ORF">SAMN02745116_00328</name>
</gene>
<dbReference type="RefSeq" id="WP_078806291.1">
    <property type="nucleotide sequence ID" value="NZ_FUXI01000003.1"/>
</dbReference>
<proteinExistence type="predicted"/>
<dbReference type="AlphaFoldDB" id="A0A1T4KQ95"/>
<dbReference type="EMBL" id="FUXI01000003">
    <property type="protein sequence ID" value="SJZ44585.1"/>
    <property type="molecule type" value="Genomic_DNA"/>
</dbReference>
<protein>
    <submittedName>
        <fullName evidence="1">Enterocin A Immunity</fullName>
    </submittedName>
</protein>
<evidence type="ECO:0000313" key="2">
    <source>
        <dbReference type="Proteomes" id="UP000190328"/>
    </source>
</evidence>
<reference evidence="2" key="1">
    <citation type="submission" date="2017-02" db="EMBL/GenBank/DDBJ databases">
        <authorList>
            <person name="Varghese N."/>
            <person name="Submissions S."/>
        </authorList>
    </citation>
    <scope>NUCLEOTIDE SEQUENCE [LARGE SCALE GENOMIC DNA]</scope>
    <source>
        <strain evidence="2">ATCC BAA-1030</strain>
    </source>
</reference>
<organism evidence="1 2">
    <name type="scientific">Pilibacter termitis</name>
    <dbReference type="NCBI Taxonomy" id="263852"/>
    <lineage>
        <taxon>Bacteria</taxon>
        <taxon>Bacillati</taxon>
        <taxon>Bacillota</taxon>
        <taxon>Bacilli</taxon>
        <taxon>Lactobacillales</taxon>
        <taxon>Enterococcaceae</taxon>
        <taxon>Pilibacter</taxon>
    </lineage>
</organism>
<dbReference type="Pfam" id="PF08951">
    <property type="entry name" value="EntA_Immun"/>
    <property type="match status" value="1"/>
</dbReference>
<dbReference type="GO" id="GO:0030153">
    <property type="term" value="P:bacteriocin immunity"/>
    <property type="evidence" value="ECO:0007669"/>
    <property type="project" value="InterPro"/>
</dbReference>
<keyword evidence="2" id="KW-1185">Reference proteome</keyword>
<evidence type="ECO:0000313" key="1">
    <source>
        <dbReference type="EMBL" id="SJZ44585.1"/>
    </source>
</evidence>
<accession>A0A1T4KQ95</accession>
<dbReference type="Proteomes" id="UP000190328">
    <property type="component" value="Unassembled WGS sequence"/>
</dbReference>
<dbReference type="CDD" id="cd21059">
    <property type="entry name" value="LciA-like"/>
    <property type="match status" value="1"/>
</dbReference>
<dbReference type="InterPro" id="IPR015046">
    <property type="entry name" value="LciA_Immunity-like"/>
</dbReference>